<reference evidence="2" key="1">
    <citation type="submission" date="2023-03" db="EMBL/GenBank/DDBJ databases">
        <authorList>
            <person name="Steffen K."/>
            <person name="Cardenas P."/>
        </authorList>
    </citation>
    <scope>NUCLEOTIDE SEQUENCE</scope>
</reference>
<dbReference type="AlphaFoldDB" id="A0AA35W2A8"/>
<comment type="caution">
    <text evidence="2">The sequence shown here is derived from an EMBL/GenBank/DDBJ whole genome shotgun (WGS) entry which is preliminary data.</text>
</comment>
<protein>
    <submittedName>
        <fullName evidence="2">Uncharacterized protein</fullName>
    </submittedName>
</protein>
<keyword evidence="1" id="KW-1133">Transmembrane helix</keyword>
<name>A0AA35W2A8_GEOBA</name>
<feature type="transmembrane region" description="Helical" evidence="1">
    <location>
        <begin position="62"/>
        <end position="81"/>
    </location>
</feature>
<dbReference type="EMBL" id="CASHTH010000611">
    <property type="protein sequence ID" value="CAI8005453.1"/>
    <property type="molecule type" value="Genomic_DNA"/>
</dbReference>
<gene>
    <name evidence="2" type="ORF">GBAR_LOCUS4243</name>
</gene>
<keyword evidence="3" id="KW-1185">Reference proteome</keyword>
<evidence type="ECO:0000313" key="2">
    <source>
        <dbReference type="EMBL" id="CAI8005453.1"/>
    </source>
</evidence>
<keyword evidence="1" id="KW-0472">Membrane</keyword>
<accession>A0AA35W2A8</accession>
<dbReference type="Proteomes" id="UP001174909">
    <property type="component" value="Unassembled WGS sequence"/>
</dbReference>
<sequence length="232" mass="25707">MGSEIRNVLDAIAGSWVLKAAIISFAISLAITLAIAVTQNIYTWVDGTPPRGIATIDVGRLGMVAGTSGTAAAFLVTLYAADRNYRRGREHIPNLTMELQVVRVPASLQYDAVMVALNSKNTGKGLCRVNQVVWQLKVVSPYDDETIQEMEREFDGTPASEQDIEFPWRLRNEETVTEGIVIEPNETEQMTYDFIIAAEITAIVVSAWVSNASESREAEGWYRRTVHVKEEV</sequence>
<keyword evidence="1" id="KW-0812">Transmembrane</keyword>
<organism evidence="2 3">
    <name type="scientific">Geodia barretti</name>
    <name type="common">Barrett's horny sponge</name>
    <dbReference type="NCBI Taxonomy" id="519541"/>
    <lineage>
        <taxon>Eukaryota</taxon>
        <taxon>Metazoa</taxon>
        <taxon>Porifera</taxon>
        <taxon>Demospongiae</taxon>
        <taxon>Heteroscleromorpha</taxon>
        <taxon>Tetractinellida</taxon>
        <taxon>Astrophorina</taxon>
        <taxon>Geodiidae</taxon>
        <taxon>Geodia</taxon>
    </lineage>
</organism>
<evidence type="ECO:0000256" key="1">
    <source>
        <dbReference type="SAM" id="Phobius"/>
    </source>
</evidence>
<proteinExistence type="predicted"/>
<evidence type="ECO:0000313" key="3">
    <source>
        <dbReference type="Proteomes" id="UP001174909"/>
    </source>
</evidence>
<feature type="transmembrane region" description="Helical" evidence="1">
    <location>
        <begin position="20"/>
        <end position="42"/>
    </location>
</feature>